<dbReference type="Proteomes" id="UP001177021">
    <property type="component" value="Unassembled WGS sequence"/>
</dbReference>
<proteinExistence type="predicted"/>
<accession>A0ACB0JEF8</accession>
<organism evidence="1 2">
    <name type="scientific">Trifolium pratense</name>
    <name type="common">Red clover</name>
    <dbReference type="NCBI Taxonomy" id="57577"/>
    <lineage>
        <taxon>Eukaryota</taxon>
        <taxon>Viridiplantae</taxon>
        <taxon>Streptophyta</taxon>
        <taxon>Embryophyta</taxon>
        <taxon>Tracheophyta</taxon>
        <taxon>Spermatophyta</taxon>
        <taxon>Magnoliopsida</taxon>
        <taxon>eudicotyledons</taxon>
        <taxon>Gunneridae</taxon>
        <taxon>Pentapetalae</taxon>
        <taxon>rosids</taxon>
        <taxon>fabids</taxon>
        <taxon>Fabales</taxon>
        <taxon>Fabaceae</taxon>
        <taxon>Papilionoideae</taxon>
        <taxon>50 kb inversion clade</taxon>
        <taxon>NPAAA clade</taxon>
        <taxon>Hologalegina</taxon>
        <taxon>IRL clade</taxon>
        <taxon>Trifolieae</taxon>
        <taxon>Trifolium</taxon>
    </lineage>
</organism>
<evidence type="ECO:0000313" key="2">
    <source>
        <dbReference type="Proteomes" id="UP001177021"/>
    </source>
</evidence>
<evidence type="ECO:0000313" key="1">
    <source>
        <dbReference type="EMBL" id="CAJ2642027.1"/>
    </source>
</evidence>
<reference evidence="1" key="1">
    <citation type="submission" date="2023-10" db="EMBL/GenBank/DDBJ databases">
        <authorList>
            <person name="Rodriguez Cubillos JULIANA M."/>
            <person name="De Vega J."/>
        </authorList>
    </citation>
    <scope>NUCLEOTIDE SEQUENCE</scope>
</reference>
<sequence length="150" mass="16903">MFLDIPISIEGSQWIPGYYKAIEAIGNPSTFYISVLVMGVFYHLYNQSFYQALDKKFPLTFSAGITMNRVVVIVSSVLVFGNLVRPPLTFLYSQATAAMKANKIEELGLEYASVTNLVNLCFQRQNGFLFFGEWMLVNLLLSICPSISLY</sequence>
<keyword evidence="2" id="KW-1185">Reference proteome</keyword>
<protein>
    <submittedName>
        <fullName evidence="1">Uncharacterized protein</fullName>
    </submittedName>
</protein>
<dbReference type="EMBL" id="CASHSV030000024">
    <property type="protein sequence ID" value="CAJ2642027.1"/>
    <property type="molecule type" value="Genomic_DNA"/>
</dbReference>
<comment type="caution">
    <text evidence="1">The sequence shown here is derived from an EMBL/GenBank/DDBJ whole genome shotgun (WGS) entry which is preliminary data.</text>
</comment>
<gene>
    <name evidence="1" type="ORF">MILVUS5_LOCUS11567</name>
</gene>
<name>A0ACB0JEF8_TRIPR</name>